<comment type="caution">
    <text evidence="2">The sequence shown here is derived from an EMBL/GenBank/DDBJ whole genome shotgun (WGS) entry which is preliminary data.</text>
</comment>
<name>A0A3L8SER2_CHLGU</name>
<evidence type="ECO:0000313" key="3">
    <source>
        <dbReference type="Proteomes" id="UP000276834"/>
    </source>
</evidence>
<accession>A0A3L8SER2</accession>
<evidence type="ECO:0000256" key="1">
    <source>
        <dbReference type="SAM" id="MobiDB-lite"/>
    </source>
</evidence>
<dbReference type="EMBL" id="QUSF01000025">
    <property type="protein sequence ID" value="RLW00886.1"/>
    <property type="molecule type" value="Genomic_DNA"/>
</dbReference>
<feature type="region of interest" description="Disordered" evidence="1">
    <location>
        <begin position="66"/>
        <end position="85"/>
    </location>
</feature>
<sequence>MRAELPLASGGCYVGAAAAAGAAQSAEAAPCPRSALGGLCCRDAAAIPSEKEINVDEKLTEPGLGAFQAAPCRDHSQRKMNTTEF</sequence>
<dbReference type="Proteomes" id="UP000276834">
    <property type="component" value="Unassembled WGS sequence"/>
</dbReference>
<keyword evidence="3" id="KW-1185">Reference proteome</keyword>
<organism evidence="2 3">
    <name type="scientific">Chloebia gouldiae</name>
    <name type="common">Gouldian finch</name>
    <name type="synonym">Erythrura gouldiae</name>
    <dbReference type="NCBI Taxonomy" id="44316"/>
    <lineage>
        <taxon>Eukaryota</taxon>
        <taxon>Metazoa</taxon>
        <taxon>Chordata</taxon>
        <taxon>Craniata</taxon>
        <taxon>Vertebrata</taxon>
        <taxon>Euteleostomi</taxon>
        <taxon>Archelosauria</taxon>
        <taxon>Archosauria</taxon>
        <taxon>Dinosauria</taxon>
        <taxon>Saurischia</taxon>
        <taxon>Theropoda</taxon>
        <taxon>Coelurosauria</taxon>
        <taxon>Aves</taxon>
        <taxon>Neognathae</taxon>
        <taxon>Neoaves</taxon>
        <taxon>Telluraves</taxon>
        <taxon>Australaves</taxon>
        <taxon>Passeriformes</taxon>
        <taxon>Passeroidea</taxon>
        <taxon>Passeridae</taxon>
        <taxon>Chloebia</taxon>
    </lineage>
</organism>
<dbReference type="AlphaFoldDB" id="A0A3L8SER2"/>
<reference evidence="2 3" key="1">
    <citation type="journal article" date="2018" name="Proc. R. Soc. B">
        <title>A non-coding region near Follistatin controls head colour polymorphism in the Gouldian finch.</title>
        <authorList>
            <person name="Toomey M.B."/>
            <person name="Marques C.I."/>
            <person name="Andrade P."/>
            <person name="Araujo P.M."/>
            <person name="Sabatino S."/>
            <person name="Gazda M.A."/>
            <person name="Afonso S."/>
            <person name="Lopes R.J."/>
            <person name="Corbo J.C."/>
            <person name="Carneiro M."/>
        </authorList>
    </citation>
    <scope>NUCLEOTIDE SEQUENCE [LARGE SCALE GENOMIC DNA]</scope>
    <source>
        <strain evidence="2">Red01</strain>
        <tissue evidence="2">Muscle</tissue>
    </source>
</reference>
<proteinExistence type="predicted"/>
<gene>
    <name evidence="2" type="ORF">DV515_00008543</name>
</gene>
<evidence type="ECO:0000313" key="2">
    <source>
        <dbReference type="EMBL" id="RLW00886.1"/>
    </source>
</evidence>
<protein>
    <submittedName>
        <fullName evidence="2">Uncharacterized protein</fullName>
    </submittedName>
</protein>